<evidence type="ECO:0000313" key="1">
    <source>
        <dbReference type="Proteomes" id="UP000790787"/>
    </source>
</evidence>
<protein>
    <submittedName>
        <fullName evidence="2">Uncharacterized protein LOC107807762</fullName>
    </submittedName>
</protein>
<gene>
    <name evidence="2" type="primary">LOC107807762</name>
</gene>
<proteinExistence type="predicted"/>
<dbReference type="RefSeq" id="XP_075080767.1">
    <property type="nucleotide sequence ID" value="XM_075224666.1"/>
</dbReference>
<reference evidence="1" key="1">
    <citation type="journal article" date="2014" name="Nat. Commun.">
        <title>The tobacco genome sequence and its comparison with those of tomato and potato.</title>
        <authorList>
            <person name="Sierro N."/>
            <person name="Battey J.N."/>
            <person name="Ouadi S."/>
            <person name="Bakaher N."/>
            <person name="Bovet L."/>
            <person name="Willig A."/>
            <person name="Goepfert S."/>
            <person name="Peitsch M.C."/>
            <person name="Ivanov N.V."/>
        </authorList>
    </citation>
    <scope>NUCLEOTIDE SEQUENCE [LARGE SCALE GENOMIC DNA]</scope>
</reference>
<reference evidence="2" key="2">
    <citation type="submission" date="2025-08" db="UniProtKB">
        <authorList>
            <consortium name="RefSeq"/>
        </authorList>
    </citation>
    <scope>IDENTIFICATION</scope>
    <source>
        <tissue evidence="2">Leaf</tissue>
    </source>
</reference>
<keyword evidence="1" id="KW-1185">Reference proteome</keyword>
<name>A0AC58S6Y6_TOBAC</name>
<sequence>MRSNPDRRNPDFWCEFHNDHGHKTADCRLLEGEVEHLQKQGYLTDLFSAKDKQSYMKNRQEPPKPPSPKRTVNVISGGEEVNDADGLIIPHNDPLVISLLIHDSNVKRVLIDPGSSMNIILLRMVNEMRMGDKIVPKERSLFGFDNSTVITKGNIVLTTFVERVIKDTKFQVIDTDMDYNMILGRSWIHDIDIVPYTLYQVIKFPSQRGIRQIRGDQ</sequence>
<accession>A0AC58S6Y6</accession>
<dbReference type="Proteomes" id="UP000790787">
    <property type="component" value="Chromosome 2"/>
</dbReference>
<evidence type="ECO:0000313" key="2">
    <source>
        <dbReference type="RefSeq" id="XP_075080767.1"/>
    </source>
</evidence>
<organism evidence="1 2">
    <name type="scientific">Nicotiana tabacum</name>
    <name type="common">Common tobacco</name>
    <dbReference type="NCBI Taxonomy" id="4097"/>
    <lineage>
        <taxon>Eukaryota</taxon>
        <taxon>Viridiplantae</taxon>
        <taxon>Streptophyta</taxon>
        <taxon>Embryophyta</taxon>
        <taxon>Tracheophyta</taxon>
        <taxon>Spermatophyta</taxon>
        <taxon>Magnoliopsida</taxon>
        <taxon>eudicotyledons</taxon>
        <taxon>Gunneridae</taxon>
        <taxon>Pentapetalae</taxon>
        <taxon>asterids</taxon>
        <taxon>lamiids</taxon>
        <taxon>Solanales</taxon>
        <taxon>Solanaceae</taxon>
        <taxon>Nicotianoideae</taxon>
        <taxon>Nicotianeae</taxon>
        <taxon>Nicotiana</taxon>
    </lineage>
</organism>